<gene>
    <name evidence="1" type="ORF">D1164_15945</name>
</gene>
<keyword evidence="2" id="KW-1185">Reference proteome</keyword>
<dbReference type="AlphaFoldDB" id="A0A399CXA3"/>
<dbReference type="Proteomes" id="UP000266441">
    <property type="component" value="Unassembled WGS sequence"/>
</dbReference>
<proteinExistence type="predicted"/>
<dbReference type="OrthoDB" id="280278at2"/>
<reference evidence="1 2" key="1">
    <citation type="journal article" date="2015" name="Int. J. Syst. Evol. Microbiol.">
        <title>Mariniphaga sediminis sp. nov., isolated from coastal sediment.</title>
        <authorList>
            <person name="Wang F.Q."/>
            <person name="Shen Q.Y."/>
            <person name="Chen G.J."/>
            <person name="Du Z.J."/>
        </authorList>
    </citation>
    <scope>NUCLEOTIDE SEQUENCE [LARGE SCALE GENOMIC DNA]</scope>
    <source>
        <strain evidence="1 2">SY21</strain>
    </source>
</reference>
<evidence type="ECO:0008006" key="3">
    <source>
        <dbReference type="Google" id="ProtNLM"/>
    </source>
</evidence>
<sequence>MKKRVAIPVTNEQLSEFFGECNHYEIFGIDGKIVDRERMSLPAGTTTSELPGWLEEMGITDVITFRVNPKIIHLFASKKVNLFVGVPVNSPEVLIEEYLQGKLESDEKIIREITYSTKKIDV</sequence>
<dbReference type="SUPFAM" id="SSF53146">
    <property type="entry name" value="Nitrogenase accessory factor-like"/>
    <property type="match status" value="1"/>
</dbReference>
<name>A0A399CXA3_9BACT</name>
<organism evidence="1 2">
    <name type="scientific">Mariniphaga sediminis</name>
    <dbReference type="NCBI Taxonomy" id="1628158"/>
    <lineage>
        <taxon>Bacteria</taxon>
        <taxon>Pseudomonadati</taxon>
        <taxon>Bacteroidota</taxon>
        <taxon>Bacteroidia</taxon>
        <taxon>Marinilabiliales</taxon>
        <taxon>Prolixibacteraceae</taxon>
        <taxon>Mariniphaga</taxon>
    </lineage>
</organism>
<comment type="caution">
    <text evidence="1">The sequence shown here is derived from an EMBL/GenBank/DDBJ whole genome shotgun (WGS) entry which is preliminary data.</text>
</comment>
<evidence type="ECO:0000313" key="1">
    <source>
        <dbReference type="EMBL" id="RIH64059.1"/>
    </source>
</evidence>
<accession>A0A399CXA3</accession>
<evidence type="ECO:0000313" key="2">
    <source>
        <dbReference type="Proteomes" id="UP000266441"/>
    </source>
</evidence>
<dbReference type="Gene3D" id="3.30.420.130">
    <property type="entry name" value="Dinitrogenase iron-molybdenum cofactor biosynthesis domain"/>
    <property type="match status" value="1"/>
</dbReference>
<dbReference type="RefSeq" id="WP_119350891.1">
    <property type="nucleotide sequence ID" value="NZ_JBFHKJ010000232.1"/>
</dbReference>
<protein>
    <recommendedName>
        <fullName evidence="3">Dinitrogenase iron-molybdenum cofactor biosynthesis domain-containing protein</fullName>
    </recommendedName>
</protein>
<dbReference type="InterPro" id="IPR036105">
    <property type="entry name" value="DiNase_FeMo-co_biosyn_sf"/>
</dbReference>
<dbReference type="EMBL" id="QWET01000013">
    <property type="protein sequence ID" value="RIH64059.1"/>
    <property type="molecule type" value="Genomic_DNA"/>
</dbReference>